<evidence type="ECO:0000313" key="1">
    <source>
        <dbReference type="EMBL" id="KAG8065577.1"/>
    </source>
</evidence>
<gene>
    <name evidence="1" type="ORF">GUJ93_ZPchr0004g39313</name>
</gene>
<organism evidence="1 2">
    <name type="scientific">Zizania palustris</name>
    <name type="common">Northern wild rice</name>
    <dbReference type="NCBI Taxonomy" id="103762"/>
    <lineage>
        <taxon>Eukaryota</taxon>
        <taxon>Viridiplantae</taxon>
        <taxon>Streptophyta</taxon>
        <taxon>Embryophyta</taxon>
        <taxon>Tracheophyta</taxon>
        <taxon>Spermatophyta</taxon>
        <taxon>Magnoliopsida</taxon>
        <taxon>Liliopsida</taxon>
        <taxon>Poales</taxon>
        <taxon>Poaceae</taxon>
        <taxon>BOP clade</taxon>
        <taxon>Oryzoideae</taxon>
        <taxon>Oryzeae</taxon>
        <taxon>Zizaniinae</taxon>
        <taxon>Zizania</taxon>
    </lineage>
</organism>
<accession>A0A8J5SCS2</accession>
<protein>
    <submittedName>
        <fullName evidence="1">Uncharacterized protein</fullName>
    </submittedName>
</protein>
<dbReference type="Proteomes" id="UP000729402">
    <property type="component" value="Unassembled WGS sequence"/>
</dbReference>
<keyword evidence="2" id="KW-1185">Reference proteome</keyword>
<name>A0A8J5SCS2_ZIZPA</name>
<dbReference type="AlphaFoldDB" id="A0A8J5SCS2"/>
<dbReference type="EMBL" id="JAAALK010000285">
    <property type="protein sequence ID" value="KAG8065577.1"/>
    <property type="molecule type" value="Genomic_DNA"/>
</dbReference>
<reference evidence="1" key="2">
    <citation type="submission" date="2021-02" db="EMBL/GenBank/DDBJ databases">
        <authorList>
            <person name="Kimball J.A."/>
            <person name="Haas M.W."/>
            <person name="Macchietto M."/>
            <person name="Kono T."/>
            <person name="Duquette J."/>
            <person name="Shao M."/>
        </authorList>
    </citation>
    <scope>NUCLEOTIDE SEQUENCE</scope>
    <source>
        <tissue evidence="1">Fresh leaf tissue</tissue>
    </source>
</reference>
<evidence type="ECO:0000313" key="2">
    <source>
        <dbReference type="Proteomes" id="UP000729402"/>
    </source>
</evidence>
<proteinExistence type="predicted"/>
<reference evidence="1" key="1">
    <citation type="journal article" date="2021" name="bioRxiv">
        <title>Whole Genome Assembly and Annotation of Northern Wild Rice, Zizania palustris L., Supports a Whole Genome Duplication in the Zizania Genus.</title>
        <authorList>
            <person name="Haas M."/>
            <person name="Kono T."/>
            <person name="Macchietto M."/>
            <person name="Millas R."/>
            <person name="McGilp L."/>
            <person name="Shao M."/>
            <person name="Duquette J."/>
            <person name="Hirsch C.N."/>
            <person name="Kimball J."/>
        </authorList>
    </citation>
    <scope>NUCLEOTIDE SEQUENCE</scope>
    <source>
        <tissue evidence="1">Fresh leaf tissue</tissue>
    </source>
</reference>
<comment type="caution">
    <text evidence="1">The sequence shown here is derived from an EMBL/GenBank/DDBJ whole genome shotgun (WGS) entry which is preliminary data.</text>
</comment>
<sequence length="205" mass="22325">MVSNMPRFDDNQQTTTMTTSLALTSNLVIKAIVELVQAIVGILVCLATIEVHLSLALVASTPPVFLMAYRGTRHGGAILAGRHLHHNFHSHPLDTIPLLTITDFLHRPSLDGGFYGCWHDSCHVGIPRHDICTNNTSGTSLFNGASMPLMHGASMFQALFSAIVSTFPFVEAPITLAHDTRPTMAPLHFYKLDFSTDDGSEDSLN</sequence>